<dbReference type="Pfam" id="PF12705">
    <property type="entry name" value="PDDEXK_1"/>
    <property type="match status" value="1"/>
</dbReference>
<feature type="domain" description="PD-(D/E)XK endonuclease-like" evidence="1">
    <location>
        <begin position="7"/>
        <end position="280"/>
    </location>
</feature>
<evidence type="ECO:0000313" key="2">
    <source>
        <dbReference type="EMBL" id="SVA94654.1"/>
    </source>
</evidence>
<dbReference type="Gene3D" id="3.90.320.10">
    <property type="match status" value="1"/>
</dbReference>
<dbReference type="InterPro" id="IPR038726">
    <property type="entry name" value="PDDEXK_AddAB-type"/>
</dbReference>
<protein>
    <recommendedName>
        <fullName evidence="1">PD-(D/E)XK endonuclease-like domain-containing protein</fullName>
    </recommendedName>
</protein>
<evidence type="ECO:0000259" key="1">
    <source>
        <dbReference type="Pfam" id="PF12705"/>
    </source>
</evidence>
<dbReference type="AlphaFoldDB" id="A0A381ZZW1"/>
<dbReference type="EMBL" id="UINC01023291">
    <property type="protein sequence ID" value="SVA94654.1"/>
    <property type="molecule type" value="Genomic_DNA"/>
</dbReference>
<proteinExistence type="predicted"/>
<accession>A0A381ZZW1</accession>
<name>A0A381ZZW1_9ZZZZ</name>
<reference evidence="2" key="1">
    <citation type="submission" date="2018-05" db="EMBL/GenBank/DDBJ databases">
        <authorList>
            <person name="Lanie J.A."/>
            <person name="Ng W.-L."/>
            <person name="Kazmierczak K.M."/>
            <person name="Andrzejewski T.M."/>
            <person name="Davidsen T.M."/>
            <person name="Wayne K.J."/>
            <person name="Tettelin H."/>
            <person name="Glass J.I."/>
            <person name="Rusch D."/>
            <person name="Podicherti R."/>
            <person name="Tsui H.-C.T."/>
            <person name="Winkler M.E."/>
        </authorList>
    </citation>
    <scope>NUCLEOTIDE SEQUENCE</scope>
</reference>
<organism evidence="2">
    <name type="scientific">marine metagenome</name>
    <dbReference type="NCBI Taxonomy" id="408172"/>
    <lineage>
        <taxon>unclassified sequences</taxon>
        <taxon>metagenomes</taxon>
        <taxon>ecological metagenomes</taxon>
    </lineage>
</organism>
<dbReference type="InterPro" id="IPR011604">
    <property type="entry name" value="PDDEXK-like_dom_sf"/>
</dbReference>
<gene>
    <name evidence="2" type="ORF">METZ01_LOCUS147508</name>
</gene>
<sequence length="289" mass="34010">MSDKLKVSYSQYSMWSQCPHRWKLNYIDGLSTFTDNIYTLFGTSMHEIIQLWVKTIYEVSAKAANEFNLNDMLLAKMKKLYSELMKVEGSEHFTTPDELTEFWKDGCAILDFLKKRRGEYFSKKGWVLKGIETELDCPLTDQVGFRGFIDLVLENKINQKIKIIDIKTSTMGWNKWAKSDKNKTDQLLLYKQFYSKQFDIPMDKIDVEYFIVKRKLYENVEWPQKRVQSFIPANGTPSINKVVKNLSDFLNDGFDGGEHKHKDYLKNASKKTCRWCEFNQTEYCDMGVK</sequence>